<dbReference type="Proteomes" id="UP000410492">
    <property type="component" value="Unassembled WGS sequence"/>
</dbReference>
<protein>
    <submittedName>
        <fullName evidence="1">Uncharacterized protein</fullName>
    </submittedName>
</protein>
<organism evidence="1 2">
    <name type="scientific">Callosobruchus maculatus</name>
    <name type="common">Southern cowpea weevil</name>
    <name type="synonym">Pulse bruchid</name>
    <dbReference type="NCBI Taxonomy" id="64391"/>
    <lineage>
        <taxon>Eukaryota</taxon>
        <taxon>Metazoa</taxon>
        <taxon>Ecdysozoa</taxon>
        <taxon>Arthropoda</taxon>
        <taxon>Hexapoda</taxon>
        <taxon>Insecta</taxon>
        <taxon>Pterygota</taxon>
        <taxon>Neoptera</taxon>
        <taxon>Endopterygota</taxon>
        <taxon>Coleoptera</taxon>
        <taxon>Polyphaga</taxon>
        <taxon>Cucujiformia</taxon>
        <taxon>Chrysomeloidea</taxon>
        <taxon>Chrysomelidae</taxon>
        <taxon>Bruchinae</taxon>
        <taxon>Bruchini</taxon>
        <taxon>Callosobruchus</taxon>
    </lineage>
</organism>
<dbReference type="EMBL" id="CAACVG010006952">
    <property type="protein sequence ID" value="VEN42723.1"/>
    <property type="molecule type" value="Genomic_DNA"/>
</dbReference>
<keyword evidence="2" id="KW-1185">Reference proteome</keyword>
<proteinExistence type="predicted"/>
<dbReference type="AlphaFoldDB" id="A0A653C5E4"/>
<name>A0A653C5E4_CALMS</name>
<sequence>MNCNKCHLSAGATLRNRVAGVPELLLEVCDPDSDVPAVPTSAARILHDHLLQVTYEDTGANFITDCFNSSNMCVKIVIL</sequence>
<evidence type="ECO:0000313" key="2">
    <source>
        <dbReference type="Proteomes" id="UP000410492"/>
    </source>
</evidence>
<accession>A0A653C5E4</accession>
<evidence type="ECO:0000313" key="1">
    <source>
        <dbReference type="EMBL" id="VEN42723.1"/>
    </source>
</evidence>
<reference evidence="1 2" key="1">
    <citation type="submission" date="2019-01" db="EMBL/GenBank/DDBJ databases">
        <authorList>
            <person name="Sayadi A."/>
        </authorList>
    </citation>
    <scope>NUCLEOTIDE SEQUENCE [LARGE SCALE GENOMIC DNA]</scope>
</reference>
<gene>
    <name evidence="1" type="ORF">CALMAC_LOCUS6111</name>
</gene>